<dbReference type="AlphaFoldDB" id="A0A0C5WAL1"/>
<dbReference type="InterPro" id="IPR002197">
    <property type="entry name" value="HTH_Fis"/>
</dbReference>
<dbReference type="RefSeq" id="WP_044638040.1">
    <property type="nucleotide sequence ID" value="NZ_CP007202.1"/>
</dbReference>
<keyword evidence="1" id="KW-0547">Nucleotide-binding</keyword>
<gene>
    <name evidence="6" type="ORF">AW14_06440</name>
</gene>
<name>A0A0C5WAL1_9FLAO</name>
<keyword evidence="4" id="KW-0804">Transcription</keyword>
<feature type="domain" description="Sigma-54 factor interaction" evidence="5">
    <location>
        <begin position="13"/>
        <end position="242"/>
    </location>
</feature>
<dbReference type="InterPro" id="IPR009057">
    <property type="entry name" value="Homeodomain-like_sf"/>
</dbReference>
<dbReference type="InterPro" id="IPR027417">
    <property type="entry name" value="P-loop_NTPase"/>
</dbReference>
<dbReference type="Gene3D" id="1.10.10.60">
    <property type="entry name" value="Homeodomain-like"/>
    <property type="match status" value="1"/>
</dbReference>
<dbReference type="STRING" id="1454006.AW14_06440"/>
<dbReference type="InterPro" id="IPR003593">
    <property type="entry name" value="AAA+_ATPase"/>
</dbReference>
<dbReference type="Gene3D" id="1.10.8.60">
    <property type="match status" value="1"/>
</dbReference>
<dbReference type="CDD" id="cd00009">
    <property type="entry name" value="AAA"/>
    <property type="match status" value="1"/>
</dbReference>
<dbReference type="InterPro" id="IPR025662">
    <property type="entry name" value="Sigma_54_int_dom_ATP-bd_1"/>
</dbReference>
<keyword evidence="7" id="KW-1185">Reference proteome</keyword>
<dbReference type="GO" id="GO:0005524">
    <property type="term" value="F:ATP binding"/>
    <property type="evidence" value="ECO:0007669"/>
    <property type="project" value="UniProtKB-KW"/>
</dbReference>
<reference evidence="6 7" key="1">
    <citation type="submission" date="2014-02" db="EMBL/GenBank/DDBJ databases">
        <authorList>
            <person name="Young C.-C."/>
            <person name="Hameed A."/>
            <person name="Huang H.-C."/>
            <person name="Shahina M."/>
        </authorList>
    </citation>
    <scope>NUCLEOTIDE SEQUENCE [LARGE SCALE GENOMIC DNA]</scope>
    <source>
        <strain evidence="6 7">CC-SAMT-1</strain>
    </source>
</reference>
<evidence type="ECO:0000256" key="2">
    <source>
        <dbReference type="ARBA" id="ARBA00022840"/>
    </source>
</evidence>
<dbReference type="PROSITE" id="PS00676">
    <property type="entry name" value="SIGMA54_INTERACT_2"/>
    <property type="match status" value="1"/>
</dbReference>
<dbReference type="PANTHER" id="PTHR32071:SF121">
    <property type="entry name" value="SIGMA L-DEPENDENT TRANSCRIPTIONAL REGULATOR YQIR-RELATED"/>
    <property type="match status" value="1"/>
</dbReference>
<dbReference type="GO" id="GO:0006355">
    <property type="term" value="P:regulation of DNA-templated transcription"/>
    <property type="evidence" value="ECO:0007669"/>
    <property type="project" value="InterPro"/>
</dbReference>
<dbReference type="SUPFAM" id="SSF46689">
    <property type="entry name" value="Homeodomain-like"/>
    <property type="match status" value="1"/>
</dbReference>
<dbReference type="Proteomes" id="UP000032229">
    <property type="component" value="Chromosome"/>
</dbReference>
<dbReference type="Pfam" id="PF25601">
    <property type="entry name" value="AAA_lid_14"/>
    <property type="match status" value="1"/>
</dbReference>
<evidence type="ECO:0000259" key="5">
    <source>
        <dbReference type="PROSITE" id="PS50045"/>
    </source>
</evidence>
<evidence type="ECO:0000256" key="1">
    <source>
        <dbReference type="ARBA" id="ARBA00022741"/>
    </source>
</evidence>
<dbReference type="HOGENOM" id="CLU_000445_119_0_10"/>
<sequence>MESVQSIKQRFGIIGNTPALNRAIEKAIQVAPTDISVLVTGESGVGKESIPKIIHQLSHRKHNKYIAVNCGAIPEGTIDSELFGHEKGSFTGASQTREGYFEVADGGTIFLDEVGELPLTTQVRLLRVLENGEFLKVGSSKVQKTNVRIVAATNVNMFEAIQKEKFREDLYYRLSTVDIHLPPLRERQEDIHLLFRKFASDFALKYKMPTIKLTDSAIQDLLKFRWSGNIRQLRNIAEQLSVLEQNRTISSETLKSYLPSGSTNLPAVIKTEKSGSDFSSEREILYKVLFDMKSDLNDLKKLTLELMKNGNTKDVEKNNESLIQKIYGNVEDDEADYEDNLENTSELLSIPEHSTSKIEPVETFTDKYHFAEEIEEEETLSLQDKELELIKKSLERHQGKRKLAAAELGISERTLYRKIKQYDL</sequence>
<protein>
    <submittedName>
        <fullName evidence="6">ATPase AAA</fullName>
    </submittedName>
</protein>
<keyword evidence="3" id="KW-0805">Transcription regulation</keyword>
<dbReference type="InterPro" id="IPR002078">
    <property type="entry name" value="Sigma_54_int"/>
</dbReference>
<dbReference type="Gene3D" id="3.40.50.300">
    <property type="entry name" value="P-loop containing nucleotide triphosphate hydrolases"/>
    <property type="match status" value="1"/>
</dbReference>
<evidence type="ECO:0000256" key="4">
    <source>
        <dbReference type="ARBA" id="ARBA00023163"/>
    </source>
</evidence>
<dbReference type="InterPro" id="IPR058031">
    <property type="entry name" value="AAA_lid_NorR"/>
</dbReference>
<dbReference type="SUPFAM" id="SSF52540">
    <property type="entry name" value="P-loop containing nucleoside triphosphate hydrolases"/>
    <property type="match status" value="1"/>
</dbReference>
<dbReference type="InterPro" id="IPR025943">
    <property type="entry name" value="Sigma_54_int_dom_ATP-bd_2"/>
</dbReference>
<dbReference type="GO" id="GO:0043565">
    <property type="term" value="F:sequence-specific DNA binding"/>
    <property type="evidence" value="ECO:0007669"/>
    <property type="project" value="InterPro"/>
</dbReference>
<dbReference type="PATRIC" id="fig|1454006.5.peg.1265"/>
<dbReference type="KEGG" id="sze:AW14_06440"/>
<accession>A0A0C5WAL1</accession>
<organism evidence="6 7">
    <name type="scientific">Siansivirga zeaxanthinifaciens CC-SAMT-1</name>
    <dbReference type="NCBI Taxonomy" id="1454006"/>
    <lineage>
        <taxon>Bacteria</taxon>
        <taxon>Pseudomonadati</taxon>
        <taxon>Bacteroidota</taxon>
        <taxon>Flavobacteriia</taxon>
        <taxon>Flavobacteriales</taxon>
        <taxon>Flavobacteriaceae</taxon>
        <taxon>Siansivirga</taxon>
    </lineage>
</organism>
<evidence type="ECO:0000256" key="3">
    <source>
        <dbReference type="ARBA" id="ARBA00023015"/>
    </source>
</evidence>
<dbReference type="SMART" id="SM00382">
    <property type="entry name" value="AAA"/>
    <property type="match status" value="1"/>
</dbReference>
<evidence type="ECO:0000313" key="6">
    <source>
        <dbReference type="EMBL" id="AJR03347.1"/>
    </source>
</evidence>
<dbReference type="Pfam" id="PF00158">
    <property type="entry name" value="Sigma54_activat"/>
    <property type="match status" value="1"/>
</dbReference>
<dbReference type="PANTHER" id="PTHR32071">
    <property type="entry name" value="TRANSCRIPTIONAL REGULATORY PROTEIN"/>
    <property type="match status" value="1"/>
</dbReference>
<dbReference type="PROSITE" id="PS00675">
    <property type="entry name" value="SIGMA54_INTERACT_1"/>
    <property type="match status" value="1"/>
</dbReference>
<dbReference type="FunFam" id="3.40.50.300:FF:000006">
    <property type="entry name" value="DNA-binding transcriptional regulator NtrC"/>
    <property type="match status" value="1"/>
</dbReference>
<proteinExistence type="predicted"/>
<keyword evidence="2" id="KW-0067">ATP-binding</keyword>
<dbReference type="EMBL" id="CP007202">
    <property type="protein sequence ID" value="AJR03347.1"/>
    <property type="molecule type" value="Genomic_DNA"/>
</dbReference>
<dbReference type="Pfam" id="PF02954">
    <property type="entry name" value="HTH_8"/>
    <property type="match status" value="1"/>
</dbReference>
<evidence type="ECO:0000313" key="7">
    <source>
        <dbReference type="Proteomes" id="UP000032229"/>
    </source>
</evidence>
<dbReference type="OrthoDB" id="5401077at2"/>
<dbReference type="PRINTS" id="PR01590">
    <property type="entry name" value="HTHFIS"/>
</dbReference>
<dbReference type="PROSITE" id="PS50045">
    <property type="entry name" value="SIGMA54_INTERACT_4"/>
    <property type="match status" value="1"/>
</dbReference>